<dbReference type="STRING" id="1686286.GCA_900092335_00025"/>
<dbReference type="PROSITE" id="PS51186">
    <property type="entry name" value="GNAT"/>
    <property type="match status" value="1"/>
</dbReference>
<evidence type="ECO:0000256" key="4">
    <source>
        <dbReference type="ARBA" id="ARBA00023315"/>
    </source>
</evidence>
<keyword evidence="2" id="KW-0963">Cytoplasm</keyword>
<organism evidence="6 7">
    <name type="scientific">Corynebacterium phoceense</name>
    <dbReference type="NCBI Taxonomy" id="1686286"/>
    <lineage>
        <taxon>Bacteria</taxon>
        <taxon>Bacillati</taxon>
        <taxon>Actinomycetota</taxon>
        <taxon>Actinomycetes</taxon>
        <taxon>Mycobacteriales</taxon>
        <taxon>Corynebacteriaceae</taxon>
        <taxon>Corynebacterium</taxon>
    </lineage>
</organism>
<keyword evidence="7" id="KW-1185">Reference proteome</keyword>
<dbReference type="InterPro" id="IPR000182">
    <property type="entry name" value="GNAT_dom"/>
</dbReference>
<dbReference type="Pfam" id="PF00583">
    <property type="entry name" value="Acetyltransf_1"/>
    <property type="match status" value="1"/>
</dbReference>
<evidence type="ECO:0000313" key="6">
    <source>
        <dbReference type="EMBL" id="TQE42778.1"/>
    </source>
</evidence>
<evidence type="ECO:0000256" key="3">
    <source>
        <dbReference type="ARBA" id="ARBA00022679"/>
    </source>
</evidence>
<comment type="similarity">
    <text evidence="1">Belongs to the acetyltransferase family. RimI subfamily.</text>
</comment>
<dbReference type="AlphaFoldDB" id="A0A540R4X9"/>
<dbReference type="EMBL" id="VHIR01000018">
    <property type="protein sequence ID" value="TQE42778.1"/>
    <property type="molecule type" value="Genomic_DNA"/>
</dbReference>
<dbReference type="PANTHER" id="PTHR43420:SF12">
    <property type="entry name" value="N-ACETYLTRANSFERASE DOMAIN-CONTAINING PROTEIN"/>
    <property type="match status" value="1"/>
</dbReference>
<evidence type="ECO:0000256" key="1">
    <source>
        <dbReference type="ARBA" id="ARBA00005395"/>
    </source>
</evidence>
<proteinExistence type="inferred from homology"/>
<feature type="domain" description="N-acetyltransferase" evidence="5">
    <location>
        <begin position="1"/>
        <end position="151"/>
    </location>
</feature>
<gene>
    <name evidence="6" type="primary">rimI</name>
    <name evidence="6" type="ORF">EJK80_10830</name>
</gene>
<evidence type="ECO:0000259" key="5">
    <source>
        <dbReference type="PROSITE" id="PS51186"/>
    </source>
</evidence>
<keyword evidence="3 6" id="KW-0808">Transferase</keyword>
<dbReference type="GO" id="GO:0008080">
    <property type="term" value="F:N-acetyltransferase activity"/>
    <property type="evidence" value="ECO:0007669"/>
    <property type="project" value="InterPro"/>
</dbReference>
<accession>A0A540R4X9</accession>
<evidence type="ECO:0000313" key="7">
    <source>
        <dbReference type="Proteomes" id="UP000318080"/>
    </source>
</evidence>
<reference evidence="6 7" key="1">
    <citation type="submission" date="2019-06" db="EMBL/GenBank/DDBJ databases">
        <title>Draft genome of C. phoceense Strain 272.</title>
        <authorList>
            <person name="Pacheco L.G.C."/>
            <person name="Barberis C.M."/>
            <person name="Almuzara M.N."/>
            <person name="Traglia G.M."/>
            <person name="Santos C.S."/>
            <person name="Rocha D.J.P.G."/>
            <person name="Aguiar E.R.G.R."/>
            <person name="Vay C.A."/>
        </authorList>
    </citation>
    <scope>NUCLEOTIDE SEQUENCE [LARGE SCALE GENOMIC DNA]</scope>
    <source>
        <strain evidence="6 7">272</strain>
    </source>
</reference>
<keyword evidence="4" id="KW-0012">Acyltransferase</keyword>
<dbReference type="NCBIfam" id="TIGR01575">
    <property type="entry name" value="rimI"/>
    <property type="match status" value="1"/>
</dbReference>
<dbReference type="InterPro" id="IPR050680">
    <property type="entry name" value="YpeA/RimI_acetyltransf"/>
</dbReference>
<dbReference type="SUPFAM" id="SSF55729">
    <property type="entry name" value="Acyl-CoA N-acyltransferases (Nat)"/>
    <property type="match status" value="1"/>
</dbReference>
<dbReference type="RefSeq" id="WP_066486181.1">
    <property type="nucleotide sequence ID" value="NZ_JADPQA010000001.1"/>
</dbReference>
<dbReference type="Proteomes" id="UP000318080">
    <property type="component" value="Unassembled WGS sequence"/>
</dbReference>
<dbReference type="Gene3D" id="3.40.630.30">
    <property type="match status" value="1"/>
</dbReference>
<evidence type="ECO:0000256" key="2">
    <source>
        <dbReference type="ARBA" id="ARBA00022490"/>
    </source>
</evidence>
<dbReference type="InterPro" id="IPR006464">
    <property type="entry name" value="AcTrfase_RimI/Ard1"/>
</dbReference>
<protein>
    <submittedName>
        <fullName evidence="6">Ribosomal-protein-alanine N-acetyltransferase</fullName>
    </submittedName>
</protein>
<sequence>MFLRELTDADAPRCAELEVQLFPGETPWSTEVFLADFAQPHTFYFGVQDGEPDGDGVLLGYAGLAMMGPVATPEFEILTIGTAPEAQRRGVGRLMMENICHIADLKDAPVFLEVRVGNDPAIRMYEAFGFELMGLRRNYYQPSGADAHTMKRAACAAGASHDNTEKE</sequence>
<dbReference type="CDD" id="cd04301">
    <property type="entry name" value="NAT_SF"/>
    <property type="match status" value="1"/>
</dbReference>
<comment type="caution">
    <text evidence="6">The sequence shown here is derived from an EMBL/GenBank/DDBJ whole genome shotgun (WGS) entry which is preliminary data.</text>
</comment>
<dbReference type="PANTHER" id="PTHR43420">
    <property type="entry name" value="ACETYLTRANSFERASE"/>
    <property type="match status" value="1"/>
</dbReference>
<dbReference type="GeneID" id="79851408"/>
<dbReference type="InterPro" id="IPR016181">
    <property type="entry name" value="Acyl_CoA_acyltransferase"/>
</dbReference>
<name>A0A540R4X9_9CORY</name>